<evidence type="ECO:0000256" key="2">
    <source>
        <dbReference type="ARBA" id="ARBA00022857"/>
    </source>
</evidence>
<dbReference type="PRINTS" id="PR00080">
    <property type="entry name" value="SDRFAMILY"/>
</dbReference>
<sequence>MATSPVILITGCSSGLGRSIATEALSRGLRVIATARRLEAIGDLKEQGAKALALDITATQADLEQFAAKAIALFGQVDILVNNAGYYQFGAIEENSPEQIQAQFATNFFGLVNLTNTFLPHFRERKTGFIANIGSQSSYAAFPGAGIYGASKAAVDYVSQVWAKELKEFNIRTVSIGPGMFRTSAATNMTFQSKELSCYGGLHKQRDMYVAYGGNEPGDPKKAAAKILDLVTSDKDLPGRLPIGDDAVALLAQTMQAETKELEAWKEFGKGTNFDA</sequence>
<evidence type="ECO:0000256" key="3">
    <source>
        <dbReference type="ARBA" id="ARBA00023002"/>
    </source>
</evidence>
<reference evidence="5 6" key="1">
    <citation type="journal article" date="2020" name="ISME J.">
        <title>Uncovering the hidden diversity of litter-decomposition mechanisms in mushroom-forming fungi.</title>
        <authorList>
            <person name="Floudas D."/>
            <person name="Bentzer J."/>
            <person name="Ahren D."/>
            <person name="Johansson T."/>
            <person name="Persson P."/>
            <person name="Tunlid A."/>
        </authorList>
    </citation>
    <scope>NUCLEOTIDE SEQUENCE [LARGE SCALE GENOMIC DNA]</scope>
    <source>
        <strain evidence="5 6">CBS 291.85</strain>
    </source>
</reference>
<name>A0A8H5GX09_9AGAR</name>
<evidence type="ECO:0000256" key="1">
    <source>
        <dbReference type="ARBA" id="ARBA00006484"/>
    </source>
</evidence>
<protein>
    <submittedName>
        <fullName evidence="5">Uncharacterized protein</fullName>
    </submittedName>
</protein>
<dbReference type="Proteomes" id="UP000559256">
    <property type="component" value="Unassembled WGS sequence"/>
</dbReference>
<dbReference type="AlphaFoldDB" id="A0A8H5GX09"/>
<dbReference type="EMBL" id="JAACJM010000005">
    <property type="protein sequence ID" value="KAF5372611.1"/>
    <property type="molecule type" value="Genomic_DNA"/>
</dbReference>
<dbReference type="InterPro" id="IPR020904">
    <property type="entry name" value="Sc_DH/Rdtase_CS"/>
</dbReference>
<dbReference type="OrthoDB" id="1274115at2759"/>
<comment type="similarity">
    <text evidence="1 4">Belongs to the short-chain dehydrogenases/reductases (SDR) family.</text>
</comment>
<dbReference type="InterPro" id="IPR002347">
    <property type="entry name" value="SDR_fam"/>
</dbReference>
<evidence type="ECO:0000313" key="5">
    <source>
        <dbReference type="EMBL" id="KAF5372611.1"/>
    </source>
</evidence>
<keyword evidence="6" id="KW-1185">Reference proteome</keyword>
<dbReference type="PANTHER" id="PTHR43976">
    <property type="entry name" value="SHORT CHAIN DEHYDROGENASE"/>
    <property type="match status" value="1"/>
</dbReference>
<dbReference type="GO" id="GO:0016491">
    <property type="term" value="F:oxidoreductase activity"/>
    <property type="evidence" value="ECO:0007669"/>
    <property type="project" value="UniProtKB-KW"/>
</dbReference>
<proteinExistence type="inferred from homology"/>
<dbReference type="PRINTS" id="PR00081">
    <property type="entry name" value="GDHRDH"/>
</dbReference>
<dbReference type="Pfam" id="PF00106">
    <property type="entry name" value="adh_short"/>
    <property type="match status" value="1"/>
</dbReference>
<dbReference type="SUPFAM" id="SSF51735">
    <property type="entry name" value="NAD(P)-binding Rossmann-fold domains"/>
    <property type="match status" value="1"/>
</dbReference>
<dbReference type="Gene3D" id="3.40.50.720">
    <property type="entry name" value="NAD(P)-binding Rossmann-like Domain"/>
    <property type="match status" value="1"/>
</dbReference>
<dbReference type="InterPro" id="IPR036291">
    <property type="entry name" value="NAD(P)-bd_dom_sf"/>
</dbReference>
<keyword evidence="3" id="KW-0560">Oxidoreductase</keyword>
<evidence type="ECO:0000256" key="4">
    <source>
        <dbReference type="RuleBase" id="RU000363"/>
    </source>
</evidence>
<organism evidence="5 6">
    <name type="scientific">Tetrapyrgos nigripes</name>
    <dbReference type="NCBI Taxonomy" id="182062"/>
    <lineage>
        <taxon>Eukaryota</taxon>
        <taxon>Fungi</taxon>
        <taxon>Dikarya</taxon>
        <taxon>Basidiomycota</taxon>
        <taxon>Agaricomycotina</taxon>
        <taxon>Agaricomycetes</taxon>
        <taxon>Agaricomycetidae</taxon>
        <taxon>Agaricales</taxon>
        <taxon>Marasmiineae</taxon>
        <taxon>Marasmiaceae</taxon>
        <taxon>Tetrapyrgos</taxon>
    </lineage>
</organism>
<evidence type="ECO:0000313" key="6">
    <source>
        <dbReference type="Proteomes" id="UP000559256"/>
    </source>
</evidence>
<dbReference type="InterPro" id="IPR051911">
    <property type="entry name" value="SDR_oxidoreductase"/>
</dbReference>
<accession>A0A8H5GX09</accession>
<gene>
    <name evidence="5" type="ORF">D9758_005233</name>
</gene>
<keyword evidence="2" id="KW-0521">NADP</keyword>
<dbReference type="PROSITE" id="PS00061">
    <property type="entry name" value="ADH_SHORT"/>
    <property type="match status" value="1"/>
</dbReference>
<dbReference type="PANTHER" id="PTHR43976:SF16">
    <property type="entry name" value="SHORT-CHAIN DEHYDROGENASE_REDUCTASE FAMILY PROTEIN"/>
    <property type="match status" value="1"/>
</dbReference>
<comment type="caution">
    <text evidence="5">The sequence shown here is derived from an EMBL/GenBank/DDBJ whole genome shotgun (WGS) entry which is preliminary data.</text>
</comment>
<dbReference type="CDD" id="cd05374">
    <property type="entry name" value="17beta-HSD-like_SDR_c"/>
    <property type="match status" value="1"/>
</dbReference>